<dbReference type="InterPro" id="IPR011600">
    <property type="entry name" value="Pept_C14_caspase"/>
</dbReference>
<feature type="domain" description="Peptidase C14 caspase" evidence="1">
    <location>
        <begin position="52"/>
        <end position="320"/>
    </location>
</feature>
<dbReference type="PIRSF" id="PIRSF007398">
    <property type="entry name" value="Sll0148_caspase"/>
    <property type="match status" value="1"/>
</dbReference>
<dbReference type="GO" id="GO:0005737">
    <property type="term" value="C:cytoplasm"/>
    <property type="evidence" value="ECO:0007669"/>
    <property type="project" value="TreeGrafter"/>
</dbReference>
<dbReference type="RefSeq" id="WP_012598162.1">
    <property type="nucleotide sequence ID" value="NC_011729.1"/>
</dbReference>
<dbReference type="InterPro" id="IPR011189">
    <property type="entry name" value="UCP_caspase_lke"/>
</dbReference>
<dbReference type="InterPro" id="IPR029030">
    <property type="entry name" value="Caspase-like_dom_sf"/>
</dbReference>
<dbReference type="Gene3D" id="3.40.50.1460">
    <property type="match status" value="1"/>
</dbReference>
<accession>B7KG22</accession>
<dbReference type="OrthoDB" id="505527at2"/>
<name>B7KG22_GLOC7</name>
<protein>
    <submittedName>
        <fullName evidence="3">Peptidase C14 caspase catalytic subunit p20</fullName>
    </submittedName>
</protein>
<dbReference type="GO" id="GO:0004197">
    <property type="term" value="F:cysteine-type endopeptidase activity"/>
    <property type="evidence" value="ECO:0007669"/>
    <property type="project" value="InterPro"/>
</dbReference>
<feature type="domain" description="DUF4384" evidence="2">
    <location>
        <begin position="622"/>
        <end position="712"/>
    </location>
</feature>
<keyword evidence="4" id="KW-1185">Reference proteome</keyword>
<dbReference type="STRING" id="65393.PCC7424_0759"/>
<reference evidence="4" key="1">
    <citation type="journal article" date="2011" name="MBio">
        <title>Novel metabolic attributes of the genus Cyanothece, comprising a group of unicellular nitrogen-fixing Cyanobacteria.</title>
        <authorList>
            <person name="Bandyopadhyay A."/>
            <person name="Elvitigala T."/>
            <person name="Welsh E."/>
            <person name="Stockel J."/>
            <person name="Liberton M."/>
            <person name="Min H."/>
            <person name="Sherman L.A."/>
            <person name="Pakrasi H.B."/>
        </authorList>
    </citation>
    <scope>NUCLEOTIDE SEQUENCE [LARGE SCALE GENOMIC DNA]</scope>
    <source>
        <strain evidence="4">PCC 7424</strain>
    </source>
</reference>
<evidence type="ECO:0000313" key="4">
    <source>
        <dbReference type="Proteomes" id="UP000002384"/>
    </source>
</evidence>
<dbReference type="KEGG" id="cyc:PCC7424_0759"/>
<dbReference type="InterPro" id="IPR050452">
    <property type="entry name" value="Metacaspase"/>
</dbReference>
<dbReference type="eggNOG" id="COG4249">
    <property type="taxonomic scope" value="Bacteria"/>
</dbReference>
<evidence type="ECO:0000259" key="2">
    <source>
        <dbReference type="Pfam" id="PF14326"/>
    </source>
</evidence>
<dbReference type="GO" id="GO:0006508">
    <property type="term" value="P:proteolysis"/>
    <property type="evidence" value="ECO:0007669"/>
    <property type="project" value="InterPro"/>
</dbReference>
<dbReference type="AlphaFoldDB" id="B7KG22"/>
<dbReference type="Proteomes" id="UP000002384">
    <property type="component" value="Chromosome"/>
</dbReference>
<dbReference type="Pfam" id="PF14326">
    <property type="entry name" value="DUF4384"/>
    <property type="match status" value="1"/>
</dbReference>
<dbReference type="PANTHER" id="PTHR48104">
    <property type="entry name" value="METACASPASE-4"/>
    <property type="match status" value="1"/>
</dbReference>
<dbReference type="Pfam" id="PF00656">
    <property type="entry name" value="Peptidase_C14"/>
    <property type="match status" value="1"/>
</dbReference>
<evidence type="ECO:0000259" key="1">
    <source>
        <dbReference type="Pfam" id="PF00656"/>
    </source>
</evidence>
<evidence type="ECO:0000313" key="3">
    <source>
        <dbReference type="EMBL" id="ACK69215.1"/>
    </source>
</evidence>
<dbReference type="EMBL" id="CP001291">
    <property type="protein sequence ID" value="ACK69215.1"/>
    <property type="molecule type" value="Genomic_DNA"/>
</dbReference>
<dbReference type="InterPro" id="IPR025493">
    <property type="entry name" value="DUF4384"/>
</dbReference>
<dbReference type="HOGENOM" id="CLU_023909_0_0_3"/>
<sequence>MGLDRRNFLQRAGLGVLTLGIHQTGLSLLSLNPAINSKINRYYKTLAAPTPRKLALLVGINDYGDNEHLKGCITDVERQQDLLIHRFGFQPQDILTLTGRVATREGIEQAFLEHLSQQALSSDVVVFHFSGYGSRAKLPTNPQPDTSDNFRFVDSFIPSDGILPSKKNLVMNDVLLETLMLLGQSLLTDKFTLVLDTSHYSSGKLLQGNLRIRSFPDSDHAPNTEELAFQEQLKAKIKEQHPKGKQSPTEGIILSAAKNNQIAAEIQGDNWSSGLFTYALTQYLWQITPASKIIIALSKTTEQVEQIMGSRQIPTLNSNTKLNRLAYYLMPETLVGAEGVITKLDNKTSSAQGKLTGLPPALINYYRINSRFKLISAPQVPSSEIPDNTIVQLTNKDGLTFTVQPVDKPPSGDFPFQVGQQLQEWIRVLPRQIGLLVALDQSLEKIERVDATSAFSGINIVSPVINPGENLADCLFARVAPSQDDHPQTPNSTESASKGYGLLWPGGLVIPNTVGKENEAVKSAIQRLSPQLETLLAAKLWRLTVNEHSSWLGVSATLEKIAQTPQPLVYRSTRQAALMTCGGSNPENYLSKLSGCPQGLASTLVTEPSSLSSDEIEGLPKFSIGTPIQYRLENHSDRPIYCLLFALDATGSAITLYSPQPVRTSPSPEPVKVLKQPVIEPGKTIILPKPSSDLYWRVSGPQGLVEVFIVCSVAPFEKTLEALAAKQSFSGEQEQILTLPNPLDVTQALLQDLHRVSDVKINLNGSSSDSYVMDVSLWATLSFIYQVVE</sequence>
<proteinExistence type="predicted"/>
<dbReference type="PANTHER" id="PTHR48104:SF30">
    <property type="entry name" value="METACASPASE-1"/>
    <property type="match status" value="1"/>
</dbReference>
<dbReference type="SUPFAM" id="SSF52129">
    <property type="entry name" value="Caspase-like"/>
    <property type="match status" value="1"/>
</dbReference>
<gene>
    <name evidence="3" type="ordered locus">PCC7424_0759</name>
</gene>
<organism evidence="3 4">
    <name type="scientific">Gloeothece citriformis (strain PCC 7424)</name>
    <name type="common">Cyanothece sp. (strain PCC 7424)</name>
    <dbReference type="NCBI Taxonomy" id="65393"/>
    <lineage>
        <taxon>Bacteria</taxon>
        <taxon>Bacillati</taxon>
        <taxon>Cyanobacteriota</taxon>
        <taxon>Cyanophyceae</taxon>
        <taxon>Oscillatoriophycideae</taxon>
        <taxon>Chroococcales</taxon>
        <taxon>Aphanothecaceae</taxon>
        <taxon>Gloeothece</taxon>
        <taxon>Gloeothece citriformis</taxon>
    </lineage>
</organism>